<comment type="caution">
    <text evidence="4">The sequence shown here is derived from an EMBL/GenBank/DDBJ whole genome shotgun (WGS) entry which is preliminary data.</text>
</comment>
<dbReference type="InterPro" id="IPR001647">
    <property type="entry name" value="HTH_TetR"/>
</dbReference>
<feature type="DNA-binding region" description="H-T-H motif" evidence="2">
    <location>
        <begin position="34"/>
        <end position="53"/>
    </location>
</feature>
<dbReference type="RefSeq" id="WP_056991160.1">
    <property type="nucleotide sequence ID" value="NZ_JATAAJ010000029.1"/>
</dbReference>
<dbReference type="InterPro" id="IPR009057">
    <property type="entry name" value="Homeodomain-like_sf"/>
</dbReference>
<proteinExistence type="predicted"/>
<gene>
    <name evidence="4" type="ORF">IV36_GL002295</name>
</gene>
<evidence type="ECO:0000313" key="4">
    <source>
        <dbReference type="EMBL" id="KRN30256.1"/>
    </source>
</evidence>
<evidence type="ECO:0000259" key="3">
    <source>
        <dbReference type="PROSITE" id="PS50977"/>
    </source>
</evidence>
<dbReference type="OrthoDB" id="9812484at2"/>
<protein>
    <submittedName>
        <fullName evidence="4">Transcriptional regulator</fullName>
    </submittedName>
</protein>
<dbReference type="PROSITE" id="PS50977">
    <property type="entry name" value="HTH_TETR_2"/>
    <property type="match status" value="1"/>
</dbReference>
<evidence type="ECO:0000313" key="5">
    <source>
        <dbReference type="Proteomes" id="UP000051727"/>
    </source>
</evidence>
<reference evidence="4 5" key="1">
    <citation type="journal article" date="2015" name="Genome Announc.">
        <title>Expanding the biotechnology potential of lactobacilli through comparative genomics of 213 strains and associated genera.</title>
        <authorList>
            <person name="Sun Z."/>
            <person name="Harris H.M."/>
            <person name="McCann A."/>
            <person name="Guo C."/>
            <person name="Argimon S."/>
            <person name="Zhang W."/>
            <person name="Yang X."/>
            <person name="Jeffery I.B."/>
            <person name="Cooney J.C."/>
            <person name="Kagawa T.F."/>
            <person name="Liu W."/>
            <person name="Song Y."/>
            <person name="Salvetti E."/>
            <person name="Wrobel A."/>
            <person name="Rasinkangas P."/>
            <person name="Parkhill J."/>
            <person name="Rea M.C."/>
            <person name="O'Sullivan O."/>
            <person name="Ritari J."/>
            <person name="Douillard F.P."/>
            <person name="Paul Ross R."/>
            <person name="Yang R."/>
            <person name="Briner A.E."/>
            <person name="Felis G.E."/>
            <person name="de Vos W.M."/>
            <person name="Barrangou R."/>
            <person name="Klaenhammer T.R."/>
            <person name="Caufield P.W."/>
            <person name="Cui Y."/>
            <person name="Zhang H."/>
            <person name="O'Toole P.W."/>
        </authorList>
    </citation>
    <scope>NUCLEOTIDE SEQUENCE [LARGE SCALE GENOMIC DNA]</scope>
    <source>
        <strain evidence="4 5">ATCC 27304</strain>
    </source>
</reference>
<name>A0A0R2FP94_9LACO</name>
<dbReference type="GO" id="GO:0003677">
    <property type="term" value="F:DNA binding"/>
    <property type="evidence" value="ECO:0007669"/>
    <property type="project" value="UniProtKB-UniRule"/>
</dbReference>
<organism evidence="4 5">
    <name type="scientific">Liquorilactobacillus mali</name>
    <dbReference type="NCBI Taxonomy" id="1618"/>
    <lineage>
        <taxon>Bacteria</taxon>
        <taxon>Bacillati</taxon>
        <taxon>Bacillota</taxon>
        <taxon>Bacilli</taxon>
        <taxon>Lactobacillales</taxon>
        <taxon>Lactobacillaceae</taxon>
        <taxon>Liquorilactobacillus</taxon>
    </lineage>
</organism>
<dbReference type="SUPFAM" id="SSF46689">
    <property type="entry name" value="Homeodomain-like"/>
    <property type="match status" value="1"/>
</dbReference>
<evidence type="ECO:0000256" key="2">
    <source>
        <dbReference type="PROSITE-ProRule" id="PRU00335"/>
    </source>
</evidence>
<dbReference type="STRING" id="1618.IV36_GL002295"/>
<keyword evidence="1 2" id="KW-0238">DNA-binding</keyword>
<dbReference type="Proteomes" id="UP000051727">
    <property type="component" value="Unassembled WGS sequence"/>
</dbReference>
<feature type="domain" description="HTH tetR-type" evidence="3">
    <location>
        <begin position="11"/>
        <end position="71"/>
    </location>
</feature>
<dbReference type="EMBL" id="JQAR01000008">
    <property type="protein sequence ID" value="KRN30256.1"/>
    <property type="molecule type" value="Genomic_DNA"/>
</dbReference>
<dbReference type="Pfam" id="PF00440">
    <property type="entry name" value="TetR_N"/>
    <property type="match status" value="1"/>
</dbReference>
<dbReference type="AlphaFoldDB" id="A0A0R2FP94"/>
<dbReference type="Gene3D" id="1.10.357.10">
    <property type="entry name" value="Tetracycline Repressor, domain 2"/>
    <property type="match status" value="1"/>
</dbReference>
<accession>A0A0R2FP94</accession>
<sequence>MVSETFKNLDIEKKKRIFRAMLNEFEKYPLSQAQVARIINEVGISRGSFYKYFKDINDAYWYVYRIAMEEIHKQNVGRQGQKIPYQVLVRNFVEQTANSQFFNFIKMHLCVNESLIKNEEKQVFEEQPADFEEWAVMVLSHEVIKQILLKPTDKEKLLNYLDAAVKKIKQED</sequence>
<dbReference type="PATRIC" id="fig|1618.3.peg.2359"/>
<evidence type="ECO:0000256" key="1">
    <source>
        <dbReference type="ARBA" id="ARBA00023125"/>
    </source>
</evidence>